<dbReference type="EMBL" id="JBBNAE010000003">
    <property type="protein sequence ID" value="KAK9137329.1"/>
    <property type="molecule type" value="Genomic_DNA"/>
</dbReference>
<feature type="region of interest" description="Disordered" evidence="1">
    <location>
        <begin position="25"/>
        <end position="44"/>
    </location>
</feature>
<dbReference type="Proteomes" id="UP001417504">
    <property type="component" value="Unassembled WGS sequence"/>
</dbReference>
<dbReference type="AlphaFoldDB" id="A0AAP0JP50"/>
<evidence type="ECO:0000313" key="2">
    <source>
        <dbReference type="EMBL" id="KAK9137329.1"/>
    </source>
</evidence>
<proteinExistence type="predicted"/>
<sequence>MTKRGISLLKKWIRIGGAKWSFDPKFDQKHHRHPHSHISFEEKEEIEEREIDQVRVWSFKIDEVIEVESSGNRHKGEL</sequence>
<name>A0AAP0JP50_9MAGN</name>
<accession>A0AAP0JP50</accession>
<evidence type="ECO:0000256" key="1">
    <source>
        <dbReference type="SAM" id="MobiDB-lite"/>
    </source>
</evidence>
<organism evidence="2 3">
    <name type="scientific">Stephania japonica</name>
    <dbReference type="NCBI Taxonomy" id="461633"/>
    <lineage>
        <taxon>Eukaryota</taxon>
        <taxon>Viridiplantae</taxon>
        <taxon>Streptophyta</taxon>
        <taxon>Embryophyta</taxon>
        <taxon>Tracheophyta</taxon>
        <taxon>Spermatophyta</taxon>
        <taxon>Magnoliopsida</taxon>
        <taxon>Ranunculales</taxon>
        <taxon>Menispermaceae</taxon>
        <taxon>Menispermoideae</taxon>
        <taxon>Cissampelideae</taxon>
        <taxon>Stephania</taxon>
    </lineage>
</organism>
<gene>
    <name evidence="2" type="ORF">Sjap_007923</name>
</gene>
<reference evidence="2 3" key="1">
    <citation type="submission" date="2024-01" db="EMBL/GenBank/DDBJ databases">
        <title>Genome assemblies of Stephania.</title>
        <authorList>
            <person name="Yang L."/>
        </authorList>
    </citation>
    <scope>NUCLEOTIDE SEQUENCE [LARGE SCALE GENOMIC DNA]</scope>
    <source>
        <strain evidence="2">QJT</strain>
        <tissue evidence="2">Leaf</tissue>
    </source>
</reference>
<keyword evidence="3" id="KW-1185">Reference proteome</keyword>
<evidence type="ECO:0000313" key="3">
    <source>
        <dbReference type="Proteomes" id="UP001417504"/>
    </source>
</evidence>
<protein>
    <submittedName>
        <fullName evidence="2">Uncharacterized protein</fullName>
    </submittedName>
</protein>
<comment type="caution">
    <text evidence="2">The sequence shown here is derived from an EMBL/GenBank/DDBJ whole genome shotgun (WGS) entry which is preliminary data.</text>
</comment>